<name>A0A7S9STZ7_9VIRU</name>
<dbReference type="PROSITE" id="PS51257">
    <property type="entry name" value="PROKAR_LIPOPROTEIN"/>
    <property type="match status" value="1"/>
</dbReference>
<dbReference type="EMBL" id="MW030544">
    <property type="protein sequence ID" value="QPI16223.1"/>
    <property type="molecule type" value="Genomic_DNA"/>
</dbReference>
<organism evidence="1">
    <name type="scientific">Virus NIOZ-UU157</name>
    <dbReference type="NCBI Taxonomy" id="2763269"/>
    <lineage>
        <taxon>Viruses</taxon>
    </lineage>
</organism>
<proteinExistence type="predicted"/>
<sequence length="158" mass="17601">MRNLLIILTTFLILGCSSTKLSFTDMVNLSQEAAQAEVKAASFYEAEALPGVRGIRAIYRGSDLWPSLVVDVTDKGETKVIKESSPWMECQVINLPLLMTLEEAESLLDSSKYAGEWTEVVVRSPLGPVRYPALYIFTVPDQGWIAVNTWDKSIFPLQ</sequence>
<gene>
    <name evidence="1" type="ORF">NIOZUU157_00106</name>
</gene>
<reference evidence="1" key="1">
    <citation type="submission" date="2020-08" db="EMBL/GenBank/DDBJ databases">
        <title>Bridging the membrane lipid divide: bacteria of the FCB group superphylum have the potential to synthesize archaeal ether lipids.</title>
        <authorList>
            <person name="Villanueva L."/>
            <person name="von Meijenfeldt F.A.B."/>
            <person name="Westbye A.B."/>
            <person name="Yadav S."/>
            <person name="Hopmans E.C."/>
            <person name="Dutilh B.E."/>
            <person name="Sinninghe Damste J.S."/>
        </authorList>
    </citation>
    <scope>NUCLEOTIDE SEQUENCE</scope>
    <source>
        <strain evidence="1">NIOZ-UU157</strain>
    </source>
</reference>
<protein>
    <recommendedName>
        <fullName evidence="2">Lipoprotein</fullName>
    </recommendedName>
</protein>
<accession>A0A7S9STZ7</accession>
<evidence type="ECO:0008006" key="2">
    <source>
        <dbReference type="Google" id="ProtNLM"/>
    </source>
</evidence>
<evidence type="ECO:0000313" key="1">
    <source>
        <dbReference type="EMBL" id="QPI16223.1"/>
    </source>
</evidence>